<dbReference type="GO" id="GO:0016020">
    <property type="term" value="C:membrane"/>
    <property type="evidence" value="ECO:0007669"/>
    <property type="project" value="InterPro"/>
</dbReference>
<feature type="domain" description="FMN-binding" evidence="4">
    <location>
        <begin position="49"/>
        <end position="129"/>
    </location>
</feature>
<protein>
    <recommendedName>
        <fullName evidence="3">Carboxylic ester hydrolase</fullName>
        <ecNumber evidence="3">3.1.1.-</ecNumber>
    </recommendedName>
</protein>
<evidence type="ECO:0000313" key="5">
    <source>
        <dbReference type="EMBL" id="AHF25048.1"/>
    </source>
</evidence>
<name>W0FJM8_9BACT</name>
<dbReference type="GO" id="GO:0016787">
    <property type="term" value="F:hydrolase activity"/>
    <property type="evidence" value="ECO:0007669"/>
    <property type="project" value="UniProtKB-KW"/>
</dbReference>
<keyword evidence="2 3" id="KW-0378">Hydrolase</keyword>
<dbReference type="PANTHER" id="PTHR11559">
    <property type="entry name" value="CARBOXYLESTERASE"/>
    <property type="match status" value="1"/>
</dbReference>
<dbReference type="ESTHER" id="9bact-w0fjm8">
    <property type="family name" value="Carb_B_Bacteria"/>
</dbReference>
<dbReference type="AlphaFoldDB" id="W0FJM8"/>
<evidence type="ECO:0000259" key="4">
    <source>
        <dbReference type="SMART" id="SM00900"/>
    </source>
</evidence>
<dbReference type="PROSITE" id="PS51257">
    <property type="entry name" value="PROKAR_LIPOPROTEIN"/>
    <property type="match status" value="1"/>
</dbReference>
<organism evidence="5">
    <name type="scientific">uncultured bacterium Contig1514</name>
    <dbReference type="NCBI Taxonomy" id="1393445"/>
    <lineage>
        <taxon>Bacteria</taxon>
        <taxon>environmental samples</taxon>
    </lineage>
</organism>
<accession>W0FJM8</accession>
<dbReference type="Pfam" id="PF04205">
    <property type="entry name" value="FMN_bind"/>
    <property type="match status" value="1"/>
</dbReference>
<reference evidence="5" key="1">
    <citation type="journal article" date="2013" name="PLoS ONE">
        <title>Metagenomic insights into the carbohydrate-active enzymes carried by the microorganisms adhering to solid digesta in the rumen of cows.</title>
        <authorList>
            <person name="Wang L."/>
            <person name="Hatem A."/>
            <person name="Catalyurek U.V."/>
            <person name="Morrison M."/>
            <person name="Yu Z."/>
        </authorList>
    </citation>
    <scope>NUCLEOTIDE SEQUENCE</scope>
</reference>
<keyword evidence="3" id="KW-0732">Signal</keyword>
<evidence type="ECO:0000256" key="1">
    <source>
        <dbReference type="ARBA" id="ARBA00005964"/>
    </source>
</evidence>
<dbReference type="EMBL" id="KC246816">
    <property type="protein sequence ID" value="AHF25048.1"/>
    <property type="molecule type" value="Genomic_DNA"/>
</dbReference>
<dbReference type="InterPro" id="IPR029058">
    <property type="entry name" value="AB_hydrolase_fold"/>
</dbReference>
<dbReference type="EC" id="3.1.1.-" evidence="3"/>
<dbReference type="InterPro" id="IPR002018">
    <property type="entry name" value="CarbesteraseB"/>
</dbReference>
<dbReference type="Gene3D" id="3.40.50.1820">
    <property type="entry name" value="alpha/beta hydrolase"/>
    <property type="match status" value="1"/>
</dbReference>
<dbReference type="GO" id="GO:0010181">
    <property type="term" value="F:FMN binding"/>
    <property type="evidence" value="ECO:0007669"/>
    <property type="project" value="InterPro"/>
</dbReference>
<feature type="signal peptide" evidence="3">
    <location>
        <begin position="1"/>
        <end position="26"/>
    </location>
</feature>
<dbReference type="SUPFAM" id="SSF53474">
    <property type="entry name" value="alpha/beta-Hydrolases"/>
    <property type="match status" value="1"/>
</dbReference>
<feature type="chain" id="PRO_5005149431" description="Carboxylic ester hydrolase" evidence="3">
    <location>
        <begin position="27"/>
        <end position="642"/>
    </location>
</feature>
<dbReference type="PROSITE" id="PS00122">
    <property type="entry name" value="CARBOXYLESTERASE_B_1"/>
    <property type="match status" value="1"/>
</dbReference>
<sequence>MKRFLLVALLAAVLLPVALVSTVSCGNSSSGQKDTLVINTTEFGQDVQGRNGPTPVEITVVKGVITSIKALPSREGGRYLKMIEDAGLLDKLNGLTLEEAKQVQLDAVSGATMSSNGLIGNIKLGLEDGGAYERNQPKVITEAKVKQGKVQGYRDRGLGTFMGIPFAEAPVGDLRWKAPVPKKTWTGVFDATKPGPIPPQRARSFPGGPAANIGENCLYVNIQTPAVKKNEKLPVLVWIHGGGFIDGDANQNDGVNFAKQGIVYVSLSYRTGALGFLALPELSAENERGISGNYGLLDMVEGLKWVKENIAQFGGDPAKVTIMGESAGAIAVSMLCASPLAKGLFRGAISESGGNFCPVDSVRFDNNGIRDVPGAEAFGVEFMHRMGAHSLAEMRAMDWNKWVDDAPSTGVGGFWPTVDGYVLPDDQYKMYEAGNYNDVNVLIGTNSDEGAMFSRPTELAKYQEDIKAEYGPFADRMLALYPATSDEETFGALSDIFRETAFAWPTWAWAKLQQKTGKGQVYLYYFDQFNENGGGMFGGGPGRKPRGANHASEMSYVFASSWGRPFQGGDKAVSDAMHNYWVNFVKTGNPNGEGLDNWPVYKDGEKTVMFFKNGTSLIETPNKPQLELMEEYFAWKRSLPVR</sequence>
<evidence type="ECO:0000256" key="2">
    <source>
        <dbReference type="ARBA" id="ARBA00022801"/>
    </source>
</evidence>
<comment type="similarity">
    <text evidence="1 3">Belongs to the type-B carboxylesterase/lipase family.</text>
</comment>
<evidence type="ECO:0000256" key="3">
    <source>
        <dbReference type="RuleBase" id="RU361235"/>
    </source>
</evidence>
<dbReference type="InterPro" id="IPR050309">
    <property type="entry name" value="Type-B_Carboxylest/Lipase"/>
</dbReference>
<dbReference type="InterPro" id="IPR019826">
    <property type="entry name" value="Carboxylesterase_B_AS"/>
</dbReference>
<proteinExistence type="inferred from homology"/>
<dbReference type="InterPro" id="IPR007329">
    <property type="entry name" value="FMN-bd"/>
</dbReference>
<dbReference type="Pfam" id="PF00135">
    <property type="entry name" value="COesterase"/>
    <property type="match status" value="1"/>
</dbReference>
<dbReference type="SMART" id="SM00900">
    <property type="entry name" value="FMN_bind"/>
    <property type="match status" value="1"/>
</dbReference>